<gene>
    <name evidence="2" type="ORF">KAK03_00555</name>
</gene>
<feature type="domain" description="Glycosyltransferase subfamily 4-like N-terminal" evidence="1">
    <location>
        <begin position="34"/>
        <end position="202"/>
    </location>
</feature>
<dbReference type="InterPro" id="IPR050194">
    <property type="entry name" value="Glycosyltransferase_grp1"/>
</dbReference>
<evidence type="ECO:0000259" key="1">
    <source>
        <dbReference type="Pfam" id="PF13439"/>
    </source>
</evidence>
<dbReference type="GO" id="GO:0016757">
    <property type="term" value="F:glycosyltransferase activity"/>
    <property type="evidence" value="ECO:0007669"/>
    <property type="project" value="UniProtKB-ARBA"/>
</dbReference>
<dbReference type="Proteomes" id="UP000676246">
    <property type="component" value="Unassembled WGS sequence"/>
</dbReference>
<proteinExistence type="predicted"/>
<dbReference type="AlphaFoldDB" id="A0A940YAX7"/>
<dbReference type="PANTHER" id="PTHR45947">
    <property type="entry name" value="SULFOQUINOVOSYL TRANSFERASE SQD2"/>
    <property type="match status" value="1"/>
</dbReference>
<name>A0A940YAX7_9BURK</name>
<dbReference type="PANTHER" id="PTHR45947:SF3">
    <property type="entry name" value="SULFOQUINOVOSYL TRANSFERASE SQD2"/>
    <property type="match status" value="1"/>
</dbReference>
<protein>
    <submittedName>
        <fullName evidence="2">Glycosyltransferase family 1 protein</fullName>
    </submittedName>
</protein>
<keyword evidence="3" id="KW-1185">Reference proteome</keyword>
<dbReference type="Pfam" id="PF13692">
    <property type="entry name" value="Glyco_trans_1_4"/>
    <property type="match status" value="1"/>
</dbReference>
<dbReference type="Pfam" id="PF13439">
    <property type="entry name" value="Glyco_transf_4"/>
    <property type="match status" value="1"/>
</dbReference>
<dbReference type="Gene3D" id="3.40.50.2000">
    <property type="entry name" value="Glycogen Phosphorylase B"/>
    <property type="match status" value="2"/>
</dbReference>
<accession>A0A940YAX7</accession>
<evidence type="ECO:0000313" key="3">
    <source>
        <dbReference type="Proteomes" id="UP000676246"/>
    </source>
</evidence>
<dbReference type="SUPFAM" id="SSF53756">
    <property type="entry name" value="UDP-Glycosyltransferase/glycogen phosphorylase"/>
    <property type="match status" value="1"/>
</dbReference>
<sequence length="413" mass="44916">MDMSEDAPLQVDEIPSAWRQLRIAFVTETYPPEVNGVATTTAQFVEGLHRRGHDLQLVRPRQDRIDAAGTEPRFHEVLMHGLPIPRYPNLRMGVPSKRALVKLWKLRRPDVVHVATEGPLGWSALQAAQYLKLPVTSDFRTDFRAYSRHYGIGWLSRPIMGYLRKFHNQCACTLVPTELLQRELTGAGFERLRVVPRGVDTRQFSPARRSAALRQEWGVSDEDLVIGCVGRLAAEKNLGVLVDAWRAVQRVQPRARLLLVGDGPLRPALQAACPDALFAGVRRGLDLAAHYASMDVFAFPSVTETFGNVTIEALASGLPLVAFDHAAAAQLVRHGDNGCLAAVGDAAGFTAALTVLAGDPGLRHRIAHAARQTASALGWDDVVGRFEMQLAQACGMGPAAERAAPLAAMGSLA</sequence>
<dbReference type="RefSeq" id="WP_210851069.1">
    <property type="nucleotide sequence ID" value="NZ_JAGQDD010000001.1"/>
</dbReference>
<comment type="caution">
    <text evidence="2">The sequence shown here is derived from an EMBL/GenBank/DDBJ whole genome shotgun (WGS) entry which is preliminary data.</text>
</comment>
<dbReference type="InterPro" id="IPR028098">
    <property type="entry name" value="Glyco_trans_4-like_N"/>
</dbReference>
<organism evidence="2 3">
    <name type="scientific">Ideonella alba</name>
    <dbReference type="NCBI Taxonomy" id="2824118"/>
    <lineage>
        <taxon>Bacteria</taxon>
        <taxon>Pseudomonadati</taxon>
        <taxon>Pseudomonadota</taxon>
        <taxon>Betaproteobacteria</taxon>
        <taxon>Burkholderiales</taxon>
        <taxon>Sphaerotilaceae</taxon>
        <taxon>Ideonella</taxon>
    </lineage>
</organism>
<dbReference type="EMBL" id="JAGQDD010000001">
    <property type="protein sequence ID" value="MBQ0928955.1"/>
    <property type="molecule type" value="Genomic_DNA"/>
</dbReference>
<reference evidence="2 3" key="1">
    <citation type="submission" date="2021-04" db="EMBL/GenBank/DDBJ databases">
        <title>The genome sequence of Ideonella sp. 3Y2.</title>
        <authorList>
            <person name="Liu Y."/>
        </authorList>
    </citation>
    <scope>NUCLEOTIDE SEQUENCE [LARGE SCALE GENOMIC DNA]</scope>
    <source>
        <strain evidence="2 3">3Y2</strain>
    </source>
</reference>
<dbReference type="CDD" id="cd03814">
    <property type="entry name" value="GT4-like"/>
    <property type="match status" value="1"/>
</dbReference>
<evidence type="ECO:0000313" key="2">
    <source>
        <dbReference type="EMBL" id="MBQ0928955.1"/>
    </source>
</evidence>